<dbReference type="AlphaFoldDB" id="A0A6G9AR96"/>
<dbReference type="InterPro" id="IPR025515">
    <property type="entry name" value="DUF4403"/>
</dbReference>
<accession>A0A6G9AR96</accession>
<dbReference type="Proteomes" id="UP000501802">
    <property type="component" value="Chromosome"/>
</dbReference>
<dbReference type="EMBL" id="CP050063">
    <property type="protein sequence ID" value="QIP14805.1"/>
    <property type="molecule type" value="Genomic_DNA"/>
</dbReference>
<dbReference type="KEGG" id="spib:G8759_20370"/>
<keyword evidence="2" id="KW-1185">Reference proteome</keyword>
<protein>
    <submittedName>
        <fullName evidence="1">DUF4403 family protein</fullName>
    </submittedName>
</protein>
<reference evidence="1 2" key="1">
    <citation type="submission" date="2020-03" db="EMBL/GenBank/DDBJ databases">
        <authorList>
            <person name="Kim M.K."/>
        </authorList>
    </citation>
    <scope>NUCLEOTIDE SEQUENCE [LARGE SCALE GENOMIC DNA]</scope>
    <source>
        <strain evidence="1 2">BT328</strain>
    </source>
</reference>
<evidence type="ECO:0000313" key="2">
    <source>
        <dbReference type="Proteomes" id="UP000501802"/>
    </source>
</evidence>
<name>A0A6G9AR96_9BACT</name>
<dbReference type="RefSeq" id="WP_167211602.1">
    <property type="nucleotide sequence ID" value="NZ_CP050063.1"/>
</dbReference>
<evidence type="ECO:0000313" key="1">
    <source>
        <dbReference type="EMBL" id="QIP14805.1"/>
    </source>
</evidence>
<dbReference type="Pfam" id="PF14356">
    <property type="entry name" value="DUF4403"/>
    <property type="match status" value="1"/>
</dbReference>
<proteinExistence type="predicted"/>
<organism evidence="1 2">
    <name type="scientific">Spirosoma aureum</name>
    <dbReference type="NCBI Taxonomy" id="2692134"/>
    <lineage>
        <taxon>Bacteria</taxon>
        <taxon>Pseudomonadati</taxon>
        <taxon>Bacteroidota</taxon>
        <taxon>Cytophagia</taxon>
        <taxon>Cytophagales</taxon>
        <taxon>Cytophagaceae</taxon>
        <taxon>Spirosoma</taxon>
    </lineage>
</organism>
<dbReference type="PROSITE" id="PS51257">
    <property type="entry name" value="PROKAR_LIPOPROTEIN"/>
    <property type="match status" value="1"/>
</dbReference>
<gene>
    <name evidence="1" type="ORF">G8759_20370</name>
</gene>
<sequence length="462" mass="52229">MNTQRLIGFFIVFAALLASVSCNRVRSKPPAAQDFEPAIPDPISYVAGDITFKIADLERKINKSLGVVLVPEETFEGKKGEAWHIRVERTGPVRIHYANRKVSFSAPLQVWYTNPIGLRKIRKRRPLCALAVNFVSPLSIGSNWRLATRSRFENYHWIHKPTVQMLGIKIGVTKLAESILDKRKAEIEAAIDKAVHTELRLDRHVRKVWRDMQKPLRIAKKPEEIWIIPKPFSIAAAPVFGDEKRITVPLQIAFRVDTKVGPKPIVTELERLPRLLRRAKTPEASRLEVRAFIPFEDANRVLAKALEDQKIKLAGGKVKIKNATVYGGGRSLIVKTEVTGAVNGTLYFHGQPSYDTLNNTLEIKSLDFDVDTKERLFATADWLLHDHFRDSLQSVMVIPLRHQISELPEKIETAFARGGAGRKTTLNIDSFRLVPQRVVVRPEGVQVLIKVESKVAVRVKKL</sequence>